<comment type="caution">
    <text evidence="2">The sequence shown here is derived from an EMBL/GenBank/DDBJ whole genome shotgun (WGS) entry which is preliminary data.</text>
</comment>
<dbReference type="InterPro" id="IPR003323">
    <property type="entry name" value="OTU_dom"/>
</dbReference>
<evidence type="ECO:0000259" key="1">
    <source>
        <dbReference type="PROSITE" id="PS50802"/>
    </source>
</evidence>
<evidence type="ECO:0000313" key="3">
    <source>
        <dbReference type="Proteomes" id="UP000821853"/>
    </source>
</evidence>
<proteinExistence type="predicted"/>
<keyword evidence="3" id="KW-1185">Reference proteome</keyword>
<dbReference type="EMBL" id="JABSTR010000001">
    <property type="protein sequence ID" value="KAH9361021.1"/>
    <property type="molecule type" value="Genomic_DNA"/>
</dbReference>
<dbReference type="AlphaFoldDB" id="A0A9J6FDQ5"/>
<dbReference type="VEuPathDB" id="VectorBase:HLOH_059168"/>
<dbReference type="PANTHER" id="PTHR37162">
    <property type="entry name" value="HAT FAMILY DIMERISATION DOMAINCONTAINING PROTEIN-RELATED"/>
    <property type="match status" value="1"/>
</dbReference>
<name>A0A9J6FDQ5_HAELO</name>
<evidence type="ECO:0000313" key="2">
    <source>
        <dbReference type="EMBL" id="KAH9361021.1"/>
    </source>
</evidence>
<organism evidence="2 3">
    <name type="scientific">Haemaphysalis longicornis</name>
    <name type="common">Bush tick</name>
    <dbReference type="NCBI Taxonomy" id="44386"/>
    <lineage>
        <taxon>Eukaryota</taxon>
        <taxon>Metazoa</taxon>
        <taxon>Ecdysozoa</taxon>
        <taxon>Arthropoda</taxon>
        <taxon>Chelicerata</taxon>
        <taxon>Arachnida</taxon>
        <taxon>Acari</taxon>
        <taxon>Parasitiformes</taxon>
        <taxon>Ixodida</taxon>
        <taxon>Ixodoidea</taxon>
        <taxon>Ixodidae</taxon>
        <taxon>Haemaphysalinae</taxon>
        <taxon>Haemaphysalis</taxon>
    </lineage>
</organism>
<reference evidence="2 3" key="1">
    <citation type="journal article" date="2020" name="Cell">
        <title>Large-Scale Comparative Analyses of Tick Genomes Elucidate Their Genetic Diversity and Vector Capacities.</title>
        <authorList>
            <consortium name="Tick Genome and Microbiome Consortium (TIGMIC)"/>
            <person name="Jia N."/>
            <person name="Wang J."/>
            <person name="Shi W."/>
            <person name="Du L."/>
            <person name="Sun Y."/>
            <person name="Zhan W."/>
            <person name="Jiang J.F."/>
            <person name="Wang Q."/>
            <person name="Zhang B."/>
            <person name="Ji P."/>
            <person name="Bell-Sakyi L."/>
            <person name="Cui X.M."/>
            <person name="Yuan T.T."/>
            <person name="Jiang B.G."/>
            <person name="Yang W.F."/>
            <person name="Lam T.T."/>
            <person name="Chang Q.C."/>
            <person name="Ding S.J."/>
            <person name="Wang X.J."/>
            <person name="Zhu J.G."/>
            <person name="Ruan X.D."/>
            <person name="Zhao L."/>
            <person name="Wei J.T."/>
            <person name="Ye R.Z."/>
            <person name="Que T.C."/>
            <person name="Du C.H."/>
            <person name="Zhou Y.H."/>
            <person name="Cheng J.X."/>
            <person name="Dai P.F."/>
            <person name="Guo W.B."/>
            <person name="Han X.H."/>
            <person name="Huang E.J."/>
            <person name="Li L.F."/>
            <person name="Wei W."/>
            <person name="Gao Y.C."/>
            <person name="Liu J.Z."/>
            <person name="Shao H.Z."/>
            <person name="Wang X."/>
            <person name="Wang C.C."/>
            <person name="Yang T.C."/>
            <person name="Huo Q.B."/>
            <person name="Li W."/>
            <person name="Chen H.Y."/>
            <person name="Chen S.E."/>
            <person name="Zhou L.G."/>
            <person name="Ni X.B."/>
            <person name="Tian J.H."/>
            <person name="Sheng Y."/>
            <person name="Liu T."/>
            <person name="Pan Y.S."/>
            <person name="Xia L.Y."/>
            <person name="Li J."/>
            <person name="Zhao F."/>
            <person name="Cao W.C."/>
        </authorList>
    </citation>
    <scope>NUCLEOTIDE SEQUENCE [LARGE SCALE GENOMIC DNA]</scope>
    <source>
        <strain evidence="2">HaeL-2018</strain>
    </source>
</reference>
<accession>A0A9J6FDQ5</accession>
<protein>
    <recommendedName>
        <fullName evidence="1">OTU domain-containing protein</fullName>
    </recommendedName>
</protein>
<feature type="domain" description="OTU" evidence="1">
    <location>
        <begin position="126"/>
        <end position="145"/>
    </location>
</feature>
<gene>
    <name evidence="2" type="ORF">HPB48_002883</name>
</gene>
<sequence>MIRRRLEISQIVGRLLHNFLLSIFTAVVENCLSEKKVPLKNILGLACDNASVMVGEHISLAQKFQHKADRNFVLIPCICHSTYIVASKAAMKRPRYLEDLLRNIKTARDKHKYLHYRSSSRLKKGRFCGHARPDGSCFMRALSVY</sequence>
<dbReference type="Proteomes" id="UP000821853">
    <property type="component" value="Chromosome 1"/>
</dbReference>
<dbReference type="OrthoDB" id="6756381at2759"/>
<dbReference type="PANTHER" id="PTHR37162:SF1">
    <property type="entry name" value="BED-TYPE DOMAIN-CONTAINING PROTEIN"/>
    <property type="match status" value="1"/>
</dbReference>
<dbReference type="PROSITE" id="PS50802">
    <property type="entry name" value="OTU"/>
    <property type="match status" value="1"/>
</dbReference>